<sequence length="319" mass="35916">MTGNAWSCYTGVSDVVGDALYEDRPGSRYAYDSHVVNHRGITVGDVILIRDKHLVYGHAVVEDIEARPDEKTMLRCPRCGSSRLSERRALLPRFRCLADRFEFDEPQVEQKAVTAYTAHYESTWLDFDPPAPVRWLTDVYAGADRQNAIRRLDYGRALALIERFGGAEGQLHLNLLGAGQVPTGGHVDAVVRRRRGQQQFRERLLDRFGAVCAVTGRQPEAVLDAAHLQAFAVHEDHDVSGGLLLRADVHRLFDRLLLTIDTHDWTAQVAPKLVHRHPGLADLDGRPLQVAEHTLPRPDLLDVHRDAARARWRDLREAS</sequence>
<name>A0A7Y9FF03_9CELL</name>
<evidence type="ECO:0000313" key="3">
    <source>
        <dbReference type="EMBL" id="NYD86096.1"/>
    </source>
</evidence>
<evidence type="ECO:0000313" key="5">
    <source>
        <dbReference type="Proteomes" id="UP000618382"/>
    </source>
</evidence>
<dbReference type="EMBL" id="JACCBK010000001">
    <property type="protein sequence ID" value="NYD86096.1"/>
    <property type="molecule type" value="Genomic_DNA"/>
</dbReference>
<accession>A0A7Y9FF03</accession>
<proteinExistence type="predicted"/>
<keyword evidence="5" id="KW-1185">Reference proteome</keyword>
<protein>
    <recommendedName>
        <fullName evidence="1">HNH nuclease domain-containing protein</fullName>
    </recommendedName>
</protein>
<dbReference type="RefSeq" id="WP_140457780.1">
    <property type="nucleotide sequence ID" value="NZ_BAABFI010000002.1"/>
</dbReference>
<gene>
    <name evidence="3" type="ORF">BKA21_001645</name>
    <name evidence="2" type="ORF">Col01nite_00550</name>
</gene>
<reference evidence="3 4" key="1">
    <citation type="submission" date="2020-07" db="EMBL/GenBank/DDBJ databases">
        <title>Sequencing the genomes of 1000 actinobacteria strains.</title>
        <authorList>
            <person name="Klenk H.-P."/>
        </authorList>
    </citation>
    <scope>NUCLEOTIDE SEQUENCE [LARGE SCALE GENOMIC DNA]</scope>
    <source>
        <strain evidence="3 4">DSM 24482</strain>
    </source>
</reference>
<evidence type="ECO:0000259" key="1">
    <source>
        <dbReference type="Pfam" id="PF13391"/>
    </source>
</evidence>
<feature type="domain" description="HNH nuclease" evidence="1">
    <location>
        <begin position="212"/>
        <end position="261"/>
    </location>
</feature>
<dbReference type="AlphaFoldDB" id="A0A7Y9FF03"/>
<dbReference type="InterPro" id="IPR003615">
    <property type="entry name" value="HNH_nuc"/>
</dbReference>
<dbReference type="Pfam" id="PF13391">
    <property type="entry name" value="HNH_2"/>
    <property type="match status" value="1"/>
</dbReference>
<dbReference type="Proteomes" id="UP000618382">
    <property type="component" value="Unassembled WGS sequence"/>
</dbReference>
<dbReference type="EMBL" id="BONN01000001">
    <property type="protein sequence ID" value="GIG30896.1"/>
    <property type="molecule type" value="Genomic_DNA"/>
</dbReference>
<comment type="caution">
    <text evidence="3">The sequence shown here is derived from an EMBL/GenBank/DDBJ whole genome shotgun (WGS) entry which is preliminary data.</text>
</comment>
<reference evidence="2 5" key="2">
    <citation type="submission" date="2021-01" db="EMBL/GenBank/DDBJ databases">
        <title>Whole genome shotgun sequence of Cellulomonas oligotrophica NBRC 109435.</title>
        <authorList>
            <person name="Komaki H."/>
            <person name="Tamura T."/>
        </authorList>
    </citation>
    <scope>NUCLEOTIDE SEQUENCE [LARGE SCALE GENOMIC DNA]</scope>
    <source>
        <strain evidence="2 5">NBRC 109435</strain>
    </source>
</reference>
<evidence type="ECO:0000313" key="4">
    <source>
        <dbReference type="Proteomes" id="UP000577956"/>
    </source>
</evidence>
<organism evidence="3 4">
    <name type="scientific">Cellulomonas oligotrophica</name>
    <dbReference type="NCBI Taxonomy" id="931536"/>
    <lineage>
        <taxon>Bacteria</taxon>
        <taxon>Bacillati</taxon>
        <taxon>Actinomycetota</taxon>
        <taxon>Actinomycetes</taxon>
        <taxon>Micrococcales</taxon>
        <taxon>Cellulomonadaceae</taxon>
        <taxon>Cellulomonas</taxon>
    </lineage>
</organism>
<dbReference type="Proteomes" id="UP000577956">
    <property type="component" value="Unassembled WGS sequence"/>
</dbReference>
<evidence type="ECO:0000313" key="2">
    <source>
        <dbReference type="EMBL" id="GIG30896.1"/>
    </source>
</evidence>